<dbReference type="EMBL" id="JBEPNW010000002">
    <property type="protein sequence ID" value="MET3867676.1"/>
    <property type="molecule type" value="Genomic_DNA"/>
</dbReference>
<evidence type="ECO:0000313" key="2">
    <source>
        <dbReference type="EMBL" id="MET3867676.1"/>
    </source>
</evidence>
<keyword evidence="3" id="KW-1185">Reference proteome</keyword>
<name>A0ABV2NMP8_9HYPH</name>
<evidence type="ECO:0000313" key="3">
    <source>
        <dbReference type="Proteomes" id="UP001549119"/>
    </source>
</evidence>
<evidence type="ECO:0000256" key="1">
    <source>
        <dbReference type="SAM" id="MobiDB-lite"/>
    </source>
</evidence>
<protein>
    <submittedName>
        <fullName evidence="2">Uncharacterized protein</fullName>
    </submittedName>
</protein>
<feature type="compositionally biased region" description="Basic and acidic residues" evidence="1">
    <location>
        <begin position="92"/>
        <end position="104"/>
    </location>
</feature>
<sequence>MSGLFEGEILEGERPGGAAAHAAHLLLERVDPQGVLDRDLEPLRARGLDHEIHRAGPHRADHRVDGPVRGLDDDRRGEAALAHLGQDTQPVEPRHDEVEEHDIRPLGSQKAQRVRARLGDPRLEAETAHGRLGQAPLDRIVIHDEHGGGHSGSLNGARRPDTRRGFDPLAASDSATVSFRAAG</sequence>
<reference evidence="2 3" key="1">
    <citation type="submission" date="2024-06" db="EMBL/GenBank/DDBJ databases">
        <title>Genomics of switchgrass bacterial isolates.</title>
        <authorList>
            <person name="Shade A."/>
        </authorList>
    </citation>
    <scope>NUCLEOTIDE SEQUENCE [LARGE SCALE GENOMIC DNA]</scope>
    <source>
        <strain evidence="2 3">PvP084</strain>
    </source>
</reference>
<proteinExistence type="predicted"/>
<accession>A0ABV2NMP8</accession>
<feature type="region of interest" description="Disordered" evidence="1">
    <location>
        <begin position="143"/>
        <end position="183"/>
    </location>
</feature>
<feature type="region of interest" description="Disordered" evidence="1">
    <location>
        <begin position="82"/>
        <end position="110"/>
    </location>
</feature>
<gene>
    <name evidence="2" type="ORF">ABIC20_004985</name>
</gene>
<dbReference type="Proteomes" id="UP001549119">
    <property type="component" value="Unassembled WGS sequence"/>
</dbReference>
<comment type="caution">
    <text evidence="2">The sequence shown here is derived from an EMBL/GenBank/DDBJ whole genome shotgun (WGS) entry which is preliminary data.</text>
</comment>
<organism evidence="2 3">
    <name type="scientific">Methylobacterium radiotolerans</name>
    <dbReference type="NCBI Taxonomy" id="31998"/>
    <lineage>
        <taxon>Bacteria</taxon>
        <taxon>Pseudomonadati</taxon>
        <taxon>Pseudomonadota</taxon>
        <taxon>Alphaproteobacteria</taxon>
        <taxon>Hyphomicrobiales</taxon>
        <taxon>Methylobacteriaceae</taxon>
        <taxon>Methylobacterium</taxon>
    </lineage>
</organism>